<evidence type="ECO:0000256" key="4">
    <source>
        <dbReference type="ARBA" id="ARBA00022737"/>
    </source>
</evidence>
<evidence type="ECO:0000259" key="6">
    <source>
        <dbReference type="PROSITE" id="PS51473"/>
    </source>
</evidence>
<dbReference type="Pfam" id="PF01657">
    <property type="entry name" value="Stress-antifung"/>
    <property type="match status" value="2"/>
</dbReference>
<proteinExistence type="inferred from homology"/>
<dbReference type="Gene3D" id="3.30.430.20">
    <property type="entry name" value="Gnk2 domain, C-X8-C-X2-C motif"/>
    <property type="match status" value="2"/>
</dbReference>
<evidence type="ECO:0000256" key="5">
    <source>
        <dbReference type="ARBA" id="ARBA00038515"/>
    </source>
</evidence>
<evidence type="ECO:0000256" key="1">
    <source>
        <dbReference type="ARBA" id="ARBA00004613"/>
    </source>
</evidence>
<keyword evidence="8" id="KW-1185">Reference proteome</keyword>
<comment type="subcellular location">
    <subcellularLocation>
        <location evidence="1">Secreted</location>
    </subcellularLocation>
</comment>
<gene>
    <name evidence="7" type="ORF">Cgig2_017444</name>
</gene>
<comment type="caution">
    <text evidence="7">The sequence shown here is derived from an EMBL/GenBank/DDBJ whole genome shotgun (WGS) entry which is preliminary data.</text>
</comment>
<dbReference type="FunFam" id="3.30.430.20:FF:000002">
    <property type="entry name" value="Cysteine-rich receptor-like protein kinase 10"/>
    <property type="match status" value="1"/>
</dbReference>
<dbReference type="PROSITE" id="PS51473">
    <property type="entry name" value="GNK2"/>
    <property type="match status" value="2"/>
</dbReference>
<comment type="similarity">
    <text evidence="5">Belongs to the cysteine-rich repeat secretory protein family.</text>
</comment>
<protein>
    <recommendedName>
        <fullName evidence="6">Gnk2-homologous domain-containing protein</fullName>
    </recommendedName>
</protein>
<dbReference type="InterPro" id="IPR050581">
    <property type="entry name" value="CRR_secretory_protein"/>
</dbReference>
<sequence>MECFTVGVGHGPVASVFSFIVTYSLAYDAQGSYCDPGSGIVGGGPVSTNIAHLLAGLIPKFEQGATFVESSYGKGKNLVYGLAQCRGDVDQRNCLGCIHDAAQEIQSSCTNLADARIWYDFCFIRYSQEQFYGKVDTSNGVLIGNQENVTDIKSFSKDLGRLFDKINADAVKPTSGGFATGVKDVSAFDTIYGMAQCTKDLSPLSCAECLNSAIQNFQDFCSGRKGCRVLYSTCSIRYELYPYFFPIGSQKTPSEVLTKLIVHH</sequence>
<keyword evidence="3" id="KW-0732">Signal</keyword>
<evidence type="ECO:0000256" key="3">
    <source>
        <dbReference type="ARBA" id="ARBA00022729"/>
    </source>
</evidence>
<dbReference type="CDD" id="cd23509">
    <property type="entry name" value="Gnk2-like"/>
    <property type="match status" value="2"/>
</dbReference>
<organism evidence="7 8">
    <name type="scientific">Carnegiea gigantea</name>
    <dbReference type="NCBI Taxonomy" id="171969"/>
    <lineage>
        <taxon>Eukaryota</taxon>
        <taxon>Viridiplantae</taxon>
        <taxon>Streptophyta</taxon>
        <taxon>Embryophyta</taxon>
        <taxon>Tracheophyta</taxon>
        <taxon>Spermatophyta</taxon>
        <taxon>Magnoliopsida</taxon>
        <taxon>eudicotyledons</taxon>
        <taxon>Gunneridae</taxon>
        <taxon>Pentapetalae</taxon>
        <taxon>Caryophyllales</taxon>
        <taxon>Cactineae</taxon>
        <taxon>Cactaceae</taxon>
        <taxon>Cactoideae</taxon>
        <taxon>Echinocereeae</taxon>
        <taxon>Carnegiea</taxon>
    </lineage>
</organism>
<dbReference type="InterPro" id="IPR002902">
    <property type="entry name" value="GNK2"/>
</dbReference>
<evidence type="ECO:0000313" key="8">
    <source>
        <dbReference type="Proteomes" id="UP001153076"/>
    </source>
</evidence>
<dbReference type="InterPro" id="IPR038408">
    <property type="entry name" value="GNK2_sf"/>
</dbReference>
<dbReference type="AlphaFoldDB" id="A0A9Q1JRI5"/>
<evidence type="ECO:0000313" key="7">
    <source>
        <dbReference type="EMBL" id="KAJ8429610.1"/>
    </source>
</evidence>
<name>A0A9Q1JRI5_9CARY</name>
<accession>A0A9Q1JRI5</accession>
<dbReference type="PANTHER" id="PTHR32411:SF55">
    <property type="entry name" value="CYSTEINE-RICH REPEAT SECRETORY PROTEIN 55"/>
    <property type="match status" value="1"/>
</dbReference>
<evidence type="ECO:0000256" key="2">
    <source>
        <dbReference type="ARBA" id="ARBA00022525"/>
    </source>
</evidence>
<dbReference type="GO" id="GO:0005576">
    <property type="term" value="C:extracellular region"/>
    <property type="evidence" value="ECO:0007669"/>
    <property type="project" value="UniProtKB-SubCell"/>
</dbReference>
<dbReference type="PANTHER" id="PTHR32411">
    <property type="entry name" value="CYSTEINE-RICH REPEAT SECRETORY PROTEIN 38-RELATED"/>
    <property type="match status" value="1"/>
</dbReference>
<keyword evidence="2" id="KW-0964">Secreted</keyword>
<dbReference type="OrthoDB" id="1933521at2759"/>
<dbReference type="EMBL" id="JAKOGI010000880">
    <property type="protein sequence ID" value="KAJ8429610.1"/>
    <property type="molecule type" value="Genomic_DNA"/>
</dbReference>
<feature type="domain" description="Gnk2-homologous" evidence="6">
    <location>
        <begin position="28"/>
        <end position="131"/>
    </location>
</feature>
<reference evidence="7" key="1">
    <citation type="submission" date="2022-04" db="EMBL/GenBank/DDBJ databases">
        <title>Carnegiea gigantea Genome sequencing and assembly v2.</title>
        <authorList>
            <person name="Copetti D."/>
            <person name="Sanderson M.J."/>
            <person name="Burquez A."/>
            <person name="Wojciechowski M.F."/>
        </authorList>
    </citation>
    <scope>NUCLEOTIDE SEQUENCE</scope>
    <source>
        <strain evidence="7">SGP5-SGP5p</strain>
        <tissue evidence="7">Aerial part</tissue>
    </source>
</reference>
<feature type="domain" description="Gnk2-homologous" evidence="6">
    <location>
        <begin position="137"/>
        <end position="243"/>
    </location>
</feature>
<dbReference type="Proteomes" id="UP001153076">
    <property type="component" value="Unassembled WGS sequence"/>
</dbReference>
<keyword evidence="4" id="KW-0677">Repeat</keyword>